<organism evidence="1">
    <name type="scientific">Siphoviridae sp. cthh925</name>
    <dbReference type="NCBI Taxonomy" id="2826425"/>
    <lineage>
        <taxon>Viruses</taxon>
        <taxon>Duplodnaviria</taxon>
        <taxon>Heunggongvirae</taxon>
        <taxon>Uroviricota</taxon>
        <taxon>Caudoviricetes</taxon>
    </lineage>
</organism>
<dbReference type="EMBL" id="BK015200">
    <property type="protein sequence ID" value="DAD95769.1"/>
    <property type="molecule type" value="Genomic_DNA"/>
</dbReference>
<name>A0A8S5NM40_9CAUD</name>
<sequence>MDKNEFIEKEKMAFSNQVDSECVAQSNPTEFKIVGVKYEDRFEKKTFSGREYSYYSAIDDLEVGDIVEVPTRYGKSIAMVTRINIEKKEIEKIKDFMKVIETRLDKEKFFSEGEKE</sequence>
<proteinExistence type="predicted"/>
<protein>
    <submittedName>
        <fullName evidence="1">Primosomal protein N</fullName>
    </submittedName>
</protein>
<evidence type="ECO:0000313" key="1">
    <source>
        <dbReference type="EMBL" id="DAD95769.1"/>
    </source>
</evidence>
<reference evidence="1" key="1">
    <citation type="journal article" date="2021" name="Proc. Natl. Acad. Sci. U.S.A.">
        <title>A Catalog of Tens of Thousands of Viruses from Human Metagenomes Reveals Hidden Associations with Chronic Diseases.</title>
        <authorList>
            <person name="Tisza M.J."/>
            <person name="Buck C.B."/>
        </authorList>
    </citation>
    <scope>NUCLEOTIDE SEQUENCE</scope>
    <source>
        <strain evidence="1">Cthh925</strain>
    </source>
</reference>
<accession>A0A8S5NM40</accession>